<evidence type="ECO:0000256" key="3">
    <source>
        <dbReference type="ARBA" id="ARBA00022475"/>
    </source>
</evidence>
<evidence type="ECO:0000256" key="7">
    <source>
        <dbReference type="SAM" id="Phobius"/>
    </source>
</evidence>
<feature type="transmembrane region" description="Helical" evidence="7">
    <location>
        <begin position="51"/>
        <end position="73"/>
    </location>
</feature>
<feature type="transmembrane region" description="Helical" evidence="7">
    <location>
        <begin position="143"/>
        <end position="166"/>
    </location>
</feature>
<comment type="subcellular location">
    <subcellularLocation>
        <location evidence="1">Cell membrane</location>
        <topology evidence="1">Multi-pass membrane protein</topology>
    </subcellularLocation>
</comment>
<dbReference type="InterPro" id="IPR050171">
    <property type="entry name" value="MFS_Transporters"/>
</dbReference>
<keyword evidence="6 7" id="KW-0472">Membrane</keyword>
<keyword evidence="4 7" id="KW-0812">Transmembrane</keyword>
<evidence type="ECO:0000313" key="10">
    <source>
        <dbReference type="Proteomes" id="UP000256980"/>
    </source>
</evidence>
<dbReference type="OrthoDB" id="5379144at2"/>
<dbReference type="Proteomes" id="UP000256980">
    <property type="component" value="Unassembled WGS sequence"/>
</dbReference>
<evidence type="ECO:0000256" key="5">
    <source>
        <dbReference type="ARBA" id="ARBA00022989"/>
    </source>
</evidence>
<dbReference type="EMBL" id="QRDV01000001">
    <property type="protein sequence ID" value="RED47297.1"/>
    <property type="molecule type" value="Genomic_DNA"/>
</dbReference>
<feature type="transmembrane region" description="Helical" evidence="7">
    <location>
        <begin position="376"/>
        <end position="395"/>
    </location>
</feature>
<feature type="transmembrane region" description="Helical" evidence="7">
    <location>
        <begin position="80"/>
        <end position="99"/>
    </location>
</feature>
<dbReference type="InterPro" id="IPR036259">
    <property type="entry name" value="MFS_trans_sf"/>
</dbReference>
<evidence type="ECO:0000256" key="6">
    <source>
        <dbReference type="ARBA" id="ARBA00023136"/>
    </source>
</evidence>
<keyword evidence="10" id="KW-1185">Reference proteome</keyword>
<reference evidence="9 10" key="1">
    <citation type="submission" date="2018-07" db="EMBL/GenBank/DDBJ databases">
        <title>Genomic Encyclopedia of Type Strains, Phase III (KMG-III): the genomes of soil and plant-associated and newly described type strains.</title>
        <authorList>
            <person name="Whitman W."/>
        </authorList>
    </citation>
    <scope>NUCLEOTIDE SEQUENCE [LARGE SCALE GENOMIC DNA]</scope>
    <source>
        <strain evidence="9 10">CECT 7946</strain>
    </source>
</reference>
<accession>A0A3D9HCV1</accession>
<feature type="domain" description="Major facilitator superfamily (MFS) profile" evidence="8">
    <location>
        <begin position="18"/>
        <end position="400"/>
    </location>
</feature>
<evidence type="ECO:0000256" key="2">
    <source>
        <dbReference type="ARBA" id="ARBA00022448"/>
    </source>
</evidence>
<dbReference type="PANTHER" id="PTHR23517:SF2">
    <property type="entry name" value="MULTIDRUG RESISTANCE PROTEIN MDTH"/>
    <property type="match status" value="1"/>
</dbReference>
<dbReference type="AlphaFoldDB" id="A0A3D9HCV1"/>
<evidence type="ECO:0000256" key="1">
    <source>
        <dbReference type="ARBA" id="ARBA00004651"/>
    </source>
</evidence>
<dbReference type="InterPro" id="IPR011701">
    <property type="entry name" value="MFS"/>
</dbReference>
<evidence type="ECO:0000259" key="8">
    <source>
        <dbReference type="PROSITE" id="PS50850"/>
    </source>
</evidence>
<feature type="transmembrane region" description="Helical" evidence="7">
    <location>
        <begin position="172"/>
        <end position="192"/>
    </location>
</feature>
<feature type="transmembrane region" description="Helical" evidence="7">
    <location>
        <begin position="311"/>
        <end position="334"/>
    </location>
</feature>
<feature type="transmembrane region" description="Helical" evidence="7">
    <location>
        <begin position="220"/>
        <end position="238"/>
    </location>
</feature>
<dbReference type="RefSeq" id="WP_115816318.1">
    <property type="nucleotide sequence ID" value="NZ_QRDV01000001.1"/>
</dbReference>
<evidence type="ECO:0000256" key="4">
    <source>
        <dbReference type="ARBA" id="ARBA00022692"/>
    </source>
</evidence>
<dbReference type="PROSITE" id="PS50850">
    <property type="entry name" value="MFS"/>
    <property type="match status" value="1"/>
</dbReference>
<evidence type="ECO:0000313" key="9">
    <source>
        <dbReference type="EMBL" id="RED47297.1"/>
    </source>
</evidence>
<feature type="transmembrane region" description="Helical" evidence="7">
    <location>
        <begin position="288"/>
        <end position="305"/>
    </location>
</feature>
<dbReference type="Pfam" id="PF07690">
    <property type="entry name" value="MFS_1"/>
    <property type="match status" value="1"/>
</dbReference>
<keyword evidence="3" id="KW-1003">Cell membrane</keyword>
<protein>
    <submittedName>
        <fullName evidence="9">Putative MFS family arabinose efflux permease</fullName>
    </submittedName>
</protein>
<gene>
    <name evidence="9" type="ORF">DFQ10_1011083</name>
</gene>
<comment type="caution">
    <text evidence="9">The sequence shown here is derived from an EMBL/GenBank/DDBJ whole genome shotgun (WGS) entry which is preliminary data.</text>
</comment>
<keyword evidence="2" id="KW-0813">Transport</keyword>
<dbReference type="Gene3D" id="1.20.1250.20">
    <property type="entry name" value="MFS general substrate transporter like domains"/>
    <property type="match status" value="1"/>
</dbReference>
<dbReference type="PANTHER" id="PTHR23517">
    <property type="entry name" value="RESISTANCE PROTEIN MDTM, PUTATIVE-RELATED-RELATED"/>
    <property type="match status" value="1"/>
</dbReference>
<proteinExistence type="predicted"/>
<name>A0A3D9HCV1_9FLAO</name>
<feature type="transmembrane region" description="Helical" evidence="7">
    <location>
        <begin position="258"/>
        <end position="276"/>
    </location>
</feature>
<dbReference type="InterPro" id="IPR020846">
    <property type="entry name" value="MFS_dom"/>
</dbReference>
<dbReference type="GO" id="GO:0005886">
    <property type="term" value="C:plasma membrane"/>
    <property type="evidence" value="ECO:0007669"/>
    <property type="project" value="UniProtKB-SubCell"/>
</dbReference>
<organism evidence="9 10">
    <name type="scientific">Winogradskyella eximia</name>
    <dbReference type="NCBI Taxonomy" id="262006"/>
    <lineage>
        <taxon>Bacteria</taxon>
        <taxon>Pseudomonadati</taxon>
        <taxon>Bacteroidota</taxon>
        <taxon>Flavobacteriia</taxon>
        <taxon>Flavobacteriales</taxon>
        <taxon>Flavobacteriaceae</taxon>
        <taxon>Winogradskyella</taxon>
    </lineage>
</organism>
<dbReference type="SUPFAM" id="SSF103473">
    <property type="entry name" value="MFS general substrate transporter"/>
    <property type="match status" value="1"/>
</dbReference>
<feature type="transmembrane region" description="Helical" evidence="7">
    <location>
        <begin position="20"/>
        <end position="39"/>
    </location>
</feature>
<keyword evidence="5 7" id="KW-1133">Transmembrane helix</keyword>
<feature type="transmembrane region" description="Helical" evidence="7">
    <location>
        <begin position="346"/>
        <end position="364"/>
    </location>
</feature>
<feature type="transmembrane region" description="Helical" evidence="7">
    <location>
        <begin position="105"/>
        <end position="122"/>
    </location>
</feature>
<sequence length="403" mass="45383">MKKIYTNYINNFKGLSKEVWLLALITLINRAGTMVIPFLSKYLKENLEFSIPDAGTILMFFGIGSLIGSWLGGKLTDQIGFYKVMFYSLLFTGFGFIILQYITSFLGLCIGILVLMSIADTFRPALFVSLKTYSKPENQTRSLTLLRLAINLGMAFGPIIAGLIIGLDGYSLLFWIDGITCILAILLFKFLIKETVKKVSIEEKLINQQNKNAALKDKSFLIFFTISFLIALSFFQLITSMPIYHFDKYGLTELQTGLIMFINGALIVIFEMPLIAYLEAKKVPNTRLILFSSILFALSYFVLLFDVWAGILIINIILLTFAEMIGFPYTNAFALSRAKKGSEGSYMALYTMSFALAFIVGPKIGMDIIENYGYTINWIITGSYSLIAVILSIWLQKRIKNNL</sequence>
<dbReference type="GO" id="GO:0022857">
    <property type="term" value="F:transmembrane transporter activity"/>
    <property type="evidence" value="ECO:0007669"/>
    <property type="project" value="InterPro"/>
</dbReference>